<name>D7GYL7_TRICA</name>
<dbReference type="InterPro" id="IPR043502">
    <property type="entry name" value="DNA/RNA_pol_sf"/>
</dbReference>
<dbReference type="eggNOG" id="KOG1075">
    <property type="taxonomic scope" value="Eukaryota"/>
</dbReference>
<dbReference type="SUPFAM" id="SSF57903">
    <property type="entry name" value="FYVE/PHD zinc finger"/>
    <property type="match status" value="1"/>
</dbReference>
<dbReference type="PANTHER" id="PTHR19446">
    <property type="entry name" value="REVERSE TRANSCRIPTASES"/>
    <property type="match status" value="1"/>
</dbReference>
<dbReference type="PROSITE" id="PS50878">
    <property type="entry name" value="RT_POL"/>
    <property type="match status" value="1"/>
</dbReference>
<dbReference type="PRINTS" id="PR01345">
    <property type="entry name" value="CERVTRCPTASE"/>
</dbReference>
<dbReference type="InterPro" id="IPR011011">
    <property type="entry name" value="Znf_FYVE_PHD"/>
</dbReference>
<dbReference type="Proteomes" id="UP000007266">
    <property type="component" value="Unassembled WGS sequence"/>
</dbReference>
<dbReference type="STRING" id="7070.D7GYL7"/>
<dbReference type="InterPro" id="IPR000477">
    <property type="entry name" value="RT_dom"/>
</dbReference>
<dbReference type="PhylomeDB" id="D7GYL7"/>
<organism evidence="2 3">
    <name type="scientific">Tribolium castaneum</name>
    <name type="common">Red flour beetle</name>
    <dbReference type="NCBI Taxonomy" id="7070"/>
    <lineage>
        <taxon>Eukaryota</taxon>
        <taxon>Metazoa</taxon>
        <taxon>Ecdysozoa</taxon>
        <taxon>Arthropoda</taxon>
        <taxon>Hexapoda</taxon>
        <taxon>Insecta</taxon>
        <taxon>Pterygota</taxon>
        <taxon>Neoptera</taxon>
        <taxon>Endopterygota</taxon>
        <taxon>Coleoptera</taxon>
        <taxon>Polyphaga</taxon>
        <taxon>Cucujiformia</taxon>
        <taxon>Tenebrionidae</taxon>
        <taxon>Tenebrionidae incertae sedis</taxon>
        <taxon>Tribolium</taxon>
    </lineage>
</organism>
<protein>
    <recommendedName>
        <fullName evidence="1">Reverse transcriptase domain-containing protein</fullName>
    </recommendedName>
</protein>
<reference evidence="2 3" key="2">
    <citation type="journal article" date="2010" name="Nucleic Acids Res.">
        <title>BeetleBase in 2010: revisions to provide comprehensive genomic information for Tribolium castaneum.</title>
        <authorList>
            <person name="Kim H.S."/>
            <person name="Murphy T."/>
            <person name="Xia J."/>
            <person name="Caragea D."/>
            <person name="Park Y."/>
            <person name="Beeman R.W."/>
            <person name="Lorenzen M.D."/>
            <person name="Butcher S."/>
            <person name="Manak J.R."/>
            <person name="Brown S.J."/>
        </authorList>
    </citation>
    <scope>NUCLEOTIDE SEQUENCE [LARGE SCALE GENOMIC DNA]</scope>
    <source>
        <strain evidence="2 3">Georgia GA2</strain>
    </source>
</reference>
<reference evidence="2 3" key="1">
    <citation type="journal article" date="2008" name="Nature">
        <title>The genome of the model beetle and pest Tribolium castaneum.</title>
        <authorList>
            <consortium name="Tribolium Genome Sequencing Consortium"/>
            <person name="Richards S."/>
            <person name="Gibbs R.A."/>
            <person name="Weinstock G.M."/>
            <person name="Brown S.J."/>
            <person name="Denell R."/>
            <person name="Beeman R.W."/>
            <person name="Gibbs R."/>
            <person name="Beeman R.W."/>
            <person name="Brown S.J."/>
            <person name="Bucher G."/>
            <person name="Friedrich M."/>
            <person name="Grimmelikhuijzen C.J."/>
            <person name="Klingler M."/>
            <person name="Lorenzen M."/>
            <person name="Richards S."/>
            <person name="Roth S."/>
            <person name="Schroder R."/>
            <person name="Tautz D."/>
            <person name="Zdobnov E.M."/>
            <person name="Muzny D."/>
            <person name="Gibbs R.A."/>
            <person name="Weinstock G.M."/>
            <person name="Attaway T."/>
            <person name="Bell S."/>
            <person name="Buhay C.J."/>
            <person name="Chandrabose M.N."/>
            <person name="Chavez D."/>
            <person name="Clerk-Blankenburg K.P."/>
            <person name="Cree A."/>
            <person name="Dao M."/>
            <person name="Davis C."/>
            <person name="Chacko J."/>
            <person name="Dinh H."/>
            <person name="Dugan-Rocha S."/>
            <person name="Fowler G."/>
            <person name="Garner T.T."/>
            <person name="Garnes J."/>
            <person name="Gnirke A."/>
            <person name="Hawes A."/>
            <person name="Hernandez J."/>
            <person name="Hines S."/>
            <person name="Holder M."/>
            <person name="Hume J."/>
            <person name="Jhangiani S.N."/>
            <person name="Joshi V."/>
            <person name="Khan Z.M."/>
            <person name="Jackson L."/>
            <person name="Kovar C."/>
            <person name="Kowis A."/>
            <person name="Lee S."/>
            <person name="Lewis L.R."/>
            <person name="Margolis J."/>
            <person name="Morgan M."/>
            <person name="Nazareth L.V."/>
            <person name="Nguyen N."/>
            <person name="Okwuonu G."/>
            <person name="Parker D."/>
            <person name="Richards S."/>
            <person name="Ruiz S.J."/>
            <person name="Santibanez J."/>
            <person name="Savard J."/>
            <person name="Scherer S.E."/>
            <person name="Schneider B."/>
            <person name="Sodergren E."/>
            <person name="Tautz D."/>
            <person name="Vattahil S."/>
            <person name="Villasana D."/>
            <person name="White C.S."/>
            <person name="Wright R."/>
            <person name="Park Y."/>
            <person name="Beeman R.W."/>
            <person name="Lord J."/>
            <person name="Oppert B."/>
            <person name="Lorenzen M."/>
            <person name="Brown S."/>
            <person name="Wang L."/>
            <person name="Savard J."/>
            <person name="Tautz D."/>
            <person name="Richards S."/>
            <person name="Weinstock G."/>
            <person name="Gibbs R.A."/>
            <person name="Liu Y."/>
            <person name="Worley K."/>
            <person name="Weinstock G."/>
            <person name="Elsik C.G."/>
            <person name="Reese J.T."/>
            <person name="Elhaik E."/>
            <person name="Landan G."/>
            <person name="Graur D."/>
            <person name="Arensburger P."/>
            <person name="Atkinson P."/>
            <person name="Beeman R.W."/>
            <person name="Beidler J."/>
            <person name="Brown S.J."/>
            <person name="Demuth J.P."/>
            <person name="Drury D.W."/>
            <person name="Du Y.Z."/>
            <person name="Fujiwara H."/>
            <person name="Lorenzen M."/>
            <person name="Maselli V."/>
            <person name="Osanai M."/>
            <person name="Park Y."/>
            <person name="Robertson H.M."/>
            <person name="Tu Z."/>
            <person name="Wang J.J."/>
            <person name="Wang S."/>
            <person name="Richards S."/>
            <person name="Song H."/>
            <person name="Zhang L."/>
            <person name="Sodergren E."/>
            <person name="Werner D."/>
            <person name="Stanke M."/>
            <person name="Morgenstern B."/>
            <person name="Solovyev V."/>
            <person name="Kosarev P."/>
            <person name="Brown G."/>
            <person name="Chen H.C."/>
            <person name="Ermolaeva O."/>
            <person name="Hlavina W."/>
            <person name="Kapustin Y."/>
            <person name="Kiryutin B."/>
            <person name="Kitts P."/>
            <person name="Maglott D."/>
            <person name="Pruitt K."/>
            <person name="Sapojnikov V."/>
            <person name="Souvorov A."/>
            <person name="Mackey A.J."/>
            <person name="Waterhouse R.M."/>
            <person name="Wyder S."/>
            <person name="Zdobnov E.M."/>
            <person name="Zdobnov E.M."/>
            <person name="Wyder S."/>
            <person name="Kriventseva E.V."/>
            <person name="Kadowaki T."/>
            <person name="Bork P."/>
            <person name="Aranda M."/>
            <person name="Bao R."/>
            <person name="Beermann A."/>
            <person name="Berns N."/>
            <person name="Bolognesi R."/>
            <person name="Bonneton F."/>
            <person name="Bopp D."/>
            <person name="Brown S.J."/>
            <person name="Bucher G."/>
            <person name="Butts T."/>
            <person name="Chaumot A."/>
            <person name="Denell R.E."/>
            <person name="Ferrier D.E."/>
            <person name="Friedrich M."/>
            <person name="Gordon C.M."/>
            <person name="Jindra M."/>
            <person name="Klingler M."/>
            <person name="Lan Q."/>
            <person name="Lattorff H.M."/>
            <person name="Laudet V."/>
            <person name="von Levetsow C."/>
            <person name="Liu Z."/>
            <person name="Lutz R."/>
            <person name="Lynch J.A."/>
            <person name="da Fonseca R.N."/>
            <person name="Posnien N."/>
            <person name="Reuter R."/>
            <person name="Roth S."/>
            <person name="Savard J."/>
            <person name="Schinko J.B."/>
            <person name="Schmitt C."/>
            <person name="Schoppmeier M."/>
            <person name="Schroder R."/>
            <person name="Shippy T.D."/>
            <person name="Simonnet F."/>
            <person name="Marques-Souza H."/>
            <person name="Tautz D."/>
            <person name="Tomoyasu Y."/>
            <person name="Trauner J."/>
            <person name="Van der Zee M."/>
            <person name="Vervoort M."/>
            <person name="Wittkopp N."/>
            <person name="Wimmer E.A."/>
            <person name="Yang X."/>
            <person name="Jones A.K."/>
            <person name="Sattelle D.B."/>
            <person name="Ebert P.R."/>
            <person name="Nelson D."/>
            <person name="Scott J.G."/>
            <person name="Beeman R.W."/>
            <person name="Muthukrishnan S."/>
            <person name="Kramer K.J."/>
            <person name="Arakane Y."/>
            <person name="Beeman R.W."/>
            <person name="Zhu Q."/>
            <person name="Hogenkamp D."/>
            <person name="Dixit R."/>
            <person name="Oppert B."/>
            <person name="Jiang H."/>
            <person name="Zou Z."/>
            <person name="Marshall J."/>
            <person name="Elpidina E."/>
            <person name="Vinokurov K."/>
            <person name="Oppert C."/>
            <person name="Zou Z."/>
            <person name="Evans J."/>
            <person name="Lu Z."/>
            <person name="Zhao P."/>
            <person name="Sumathipala N."/>
            <person name="Altincicek B."/>
            <person name="Vilcinskas A."/>
            <person name="Williams M."/>
            <person name="Hultmark D."/>
            <person name="Hetru C."/>
            <person name="Jiang H."/>
            <person name="Grimmelikhuijzen C.J."/>
            <person name="Hauser F."/>
            <person name="Cazzamali G."/>
            <person name="Williamson M."/>
            <person name="Park Y."/>
            <person name="Li B."/>
            <person name="Tanaka Y."/>
            <person name="Predel R."/>
            <person name="Neupert S."/>
            <person name="Schachtner J."/>
            <person name="Verleyen P."/>
            <person name="Raible F."/>
            <person name="Bork P."/>
            <person name="Friedrich M."/>
            <person name="Walden K.K."/>
            <person name="Robertson H.M."/>
            <person name="Angeli S."/>
            <person name="Foret S."/>
            <person name="Bucher G."/>
            <person name="Schuetz S."/>
            <person name="Maleszka R."/>
            <person name="Wimmer E.A."/>
            <person name="Beeman R.W."/>
            <person name="Lorenzen M."/>
            <person name="Tomoyasu Y."/>
            <person name="Miller S.C."/>
            <person name="Grossmann D."/>
            <person name="Bucher G."/>
        </authorList>
    </citation>
    <scope>NUCLEOTIDE SEQUENCE [LARGE SCALE GENOMIC DNA]</scope>
    <source>
        <strain evidence="2 3">Georgia GA2</strain>
    </source>
</reference>
<feature type="domain" description="Reverse transcriptase" evidence="1">
    <location>
        <begin position="387"/>
        <end position="646"/>
    </location>
</feature>
<sequence length="832" mass="94610">MAEFNCCHCFKSVSRDTPIVVCDGCSLNIHCRCLKISENEIAFISQSRSPNIKLFCNRCNVTITAISEIKKLVNDIKSSFDERLSKLESLIINNNTSQAINREEIIAESVDRSARACNVIMYNVKPVANKQDVDVVNDVLEVIDPSLVIGPENVFRVGKAVGDKPRLLKLQFKTQQMARLCLKKKSSLLQHPQFAHITISDDKTPDQLKHLNNLRDELKRRLDVGEKDLTIKYVNHPTEDNFSAYKRFSNQLKSDLQIARCNYENSILNKPKLFYSHVRKFISSRVSVPLVRNASGLLCSDHTETANTLADSFAATYNLNINNNIPSFMPTSTFSGLSYINFTPDLVKSQLCAIKLNTAPGPDQIPPKLLRTCAASLSGPLAKMMTKSFLQGTLPYEWLQATITPLYKSGDKLDPANYRPVSLTSTCCKIMEKVIVKKLLTYMRKNNLIPEHQHGFLPGRSVVTNLLSCTNLWTKMLDTNQPVDIIYLDFSKAFDKVPHNLLLAKLESYGVTGNLLDWIRAFLSNRNYCVKVCGKFSYSKPVLSGVPQGSVLGPILFLLYTADLLFSLDSYSAYADDIKLFANPLVTDLQDQLNLIFQWSEKWQIPLNIAKCCVLQCGHNNPKYLYHINGTLLSVKTSTKDLGVIVNDKLGWSEQCLASVGRARKMFYLLKHAFPNPSVSFISKVYITYIRPHLEFAIPVWRPYLLKDIDLLERTQHLVTRWTHCLRQVSYEQRLEILKIPDLRARQNRADAIQIFLLTHGLFPGVTRNFLQIQYHDRLRGHSYKLKKEPFKTTVRKNYLTNRAFDIWNGLPDNVVAAVTVSSFKNQYDTLQ</sequence>
<dbReference type="CDD" id="cd15489">
    <property type="entry name" value="PHD_SF"/>
    <property type="match status" value="1"/>
</dbReference>
<proteinExistence type="predicted"/>
<accession>D7GYL7</accession>
<dbReference type="InParanoid" id="D7GYL7"/>
<dbReference type="AlphaFoldDB" id="D7GYL7"/>
<gene>
    <name evidence="2" type="primary">GLEAN_05063</name>
    <name evidence="2" type="ORF">TcasGA2_TC005063</name>
</gene>
<evidence type="ECO:0000259" key="1">
    <source>
        <dbReference type="PROSITE" id="PS50878"/>
    </source>
</evidence>
<dbReference type="CDD" id="cd01650">
    <property type="entry name" value="RT_nLTR_like"/>
    <property type="match status" value="1"/>
</dbReference>
<evidence type="ECO:0000313" key="2">
    <source>
        <dbReference type="EMBL" id="EFA13463.1"/>
    </source>
</evidence>
<dbReference type="SUPFAM" id="SSF56672">
    <property type="entry name" value="DNA/RNA polymerases"/>
    <property type="match status" value="1"/>
</dbReference>
<dbReference type="HOGENOM" id="CLU_000680_20_2_1"/>
<dbReference type="GO" id="GO:0071897">
    <property type="term" value="P:DNA biosynthetic process"/>
    <property type="evidence" value="ECO:0007669"/>
    <property type="project" value="UniProtKB-ARBA"/>
</dbReference>
<dbReference type="EMBL" id="KQ972744">
    <property type="protein sequence ID" value="EFA13463.1"/>
    <property type="molecule type" value="Genomic_DNA"/>
</dbReference>
<keyword evidence="3" id="KW-1185">Reference proteome</keyword>
<evidence type="ECO:0000313" key="3">
    <source>
        <dbReference type="Proteomes" id="UP000007266"/>
    </source>
</evidence>
<dbReference type="OMA" id="ENIAHMP"/>
<dbReference type="Pfam" id="PF00078">
    <property type="entry name" value="RVT_1"/>
    <property type="match status" value="1"/>
</dbReference>